<dbReference type="PANTHER" id="PTHR11040:SF44">
    <property type="entry name" value="PROTEIN ZNTC-RELATED"/>
    <property type="match status" value="1"/>
</dbReference>
<gene>
    <name evidence="2" type="ORF">GJV76_10835</name>
</gene>
<dbReference type="RefSeq" id="WP_155092636.1">
    <property type="nucleotide sequence ID" value="NZ_WMJX01000023.1"/>
</dbReference>
<keyword evidence="1" id="KW-1133">Transmembrane helix</keyword>
<dbReference type="AlphaFoldDB" id="A0A6I3LRL2"/>
<keyword evidence="1" id="KW-0472">Membrane</keyword>
<name>A0A6I3LRL2_9FLAO</name>
<dbReference type="EMBL" id="WMJX01000023">
    <property type="protein sequence ID" value="MTG98615.1"/>
    <property type="molecule type" value="Genomic_DNA"/>
</dbReference>
<dbReference type="OrthoDB" id="654481at2"/>
<dbReference type="Proteomes" id="UP000438760">
    <property type="component" value="Unassembled WGS sequence"/>
</dbReference>
<feature type="transmembrane region" description="Helical" evidence="1">
    <location>
        <begin position="6"/>
        <end position="23"/>
    </location>
</feature>
<comment type="caution">
    <text evidence="2">The sequence shown here is derived from an EMBL/GenBank/DDBJ whole genome shotgun (WGS) entry which is preliminary data.</text>
</comment>
<sequence length="243" mass="27073">MVFIVPFIAVIVGYLIAVLLQPKNKKHLKLLMAFSGSFLLTLTVTHLLPDVYSYGIEDQAHQHLADAHGHGHAHNGNTTIGFFIMIGIVFQIVLEYFSKGAEHGHVHAHDKLDKIPWLLFISLCIHALFEGMPVSQHHELAWGIAIHHLPIAVILTAFFINGEMNKKSILFFMLVFAAMTPLGTLISGEITFLTHYYAEISAIVVGILFHISSTIIFESNEDHKFNINKLVAIILGVIAAYFI</sequence>
<feature type="transmembrane region" description="Helical" evidence="1">
    <location>
        <begin position="225"/>
        <end position="242"/>
    </location>
</feature>
<evidence type="ECO:0000313" key="3">
    <source>
        <dbReference type="Proteomes" id="UP000438760"/>
    </source>
</evidence>
<accession>A0A6I3LRL2</accession>
<organism evidence="2 3">
    <name type="scientific">Myroides albus</name>
    <dbReference type="NCBI Taxonomy" id="2562892"/>
    <lineage>
        <taxon>Bacteria</taxon>
        <taxon>Pseudomonadati</taxon>
        <taxon>Bacteroidota</taxon>
        <taxon>Flavobacteriia</taxon>
        <taxon>Flavobacteriales</taxon>
        <taxon>Flavobacteriaceae</taxon>
        <taxon>Myroides</taxon>
    </lineage>
</organism>
<feature type="transmembrane region" description="Helical" evidence="1">
    <location>
        <begin position="196"/>
        <end position="218"/>
    </location>
</feature>
<protein>
    <submittedName>
        <fullName evidence="2">ZIP family metal transporter</fullName>
    </submittedName>
</protein>
<dbReference type="PANTHER" id="PTHR11040">
    <property type="entry name" value="ZINC/IRON TRANSPORTER"/>
    <property type="match status" value="1"/>
</dbReference>
<dbReference type="GO" id="GO:0005385">
    <property type="term" value="F:zinc ion transmembrane transporter activity"/>
    <property type="evidence" value="ECO:0007669"/>
    <property type="project" value="TreeGrafter"/>
</dbReference>
<evidence type="ECO:0000313" key="2">
    <source>
        <dbReference type="EMBL" id="MTG98615.1"/>
    </source>
</evidence>
<feature type="transmembrane region" description="Helical" evidence="1">
    <location>
        <begin position="140"/>
        <end position="160"/>
    </location>
</feature>
<keyword evidence="3" id="KW-1185">Reference proteome</keyword>
<evidence type="ECO:0000256" key="1">
    <source>
        <dbReference type="SAM" id="Phobius"/>
    </source>
</evidence>
<feature type="transmembrane region" description="Helical" evidence="1">
    <location>
        <begin position="169"/>
        <end position="190"/>
    </location>
</feature>
<proteinExistence type="predicted"/>
<dbReference type="GO" id="GO:0016020">
    <property type="term" value="C:membrane"/>
    <property type="evidence" value="ECO:0007669"/>
    <property type="project" value="TreeGrafter"/>
</dbReference>
<feature type="transmembrane region" description="Helical" evidence="1">
    <location>
        <begin position="30"/>
        <end position="48"/>
    </location>
</feature>
<feature type="transmembrane region" description="Helical" evidence="1">
    <location>
        <begin position="117"/>
        <end position="134"/>
    </location>
</feature>
<feature type="transmembrane region" description="Helical" evidence="1">
    <location>
        <begin position="80"/>
        <end position="97"/>
    </location>
</feature>
<reference evidence="2 3" key="1">
    <citation type="submission" date="2019-11" db="EMBL/GenBank/DDBJ databases">
        <title>Genome of Strain BIT-d1.</title>
        <authorList>
            <person name="Yang Y."/>
        </authorList>
    </citation>
    <scope>NUCLEOTIDE SEQUENCE [LARGE SCALE GENOMIC DNA]</scope>
    <source>
        <strain evidence="2 3">BIT-d1</strain>
    </source>
</reference>
<keyword evidence="1" id="KW-0812">Transmembrane</keyword>